<keyword evidence="5 7" id="KW-0472">Membrane</keyword>
<keyword evidence="3 7" id="KW-0812">Transmembrane</keyword>
<evidence type="ECO:0000256" key="5">
    <source>
        <dbReference type="ARBA" id="ARBA00023136"/>
    </source>
</evidence>
<feature type="compositionally biased region" description="Polar residues" evidence="6">
    <location>
        <begin position="97"/>
        <end position="129"/>
    </location>
</feature>
<dbReference type="InterPro" id="IPR042217">
    <property type="entry name" value="T4SS_VirB10/TrbI"/>
</dbReference>
<dbReference type="Pfam" id="PF03743">
    <property type="entry name" value="TrbI"/>
    <property type="match status" value="1"/>
</dbReference>
<evidence type="ECO:0000256" key="2">
    <source>
        <dbReference type="ARBA" id="ARBA00010265"/>
    </source>
</evidence>
<sequence length="449" mass="49876">MINKNDYFETSEDDFTEQKEEEISLEDEGNGTIKNSKITIEEFFDKKKVIILICIISGLIFASIYFANQVKKNMKSNEQEKVDSISTGTELDINDAVNTQANKNPQVSETTAQSGTENINTSSDRTGTPNLSQYDSQLSSDYSNDNLDSSYGTSTSPPSFSNVSENENTNTSATSVAPSEKNKEWRKSSIGFDKGVSTQTPQVPEQYQEQQPASQNTQQQNENDTDQNKQKSKSLFLKQKQDSFYSTNLKNPAIGKYELKTGSFIPAVLVTAINSDLPGDVIAQVRENVYDYRTGKNILIPMGTKIIGKYDSSITYGQNRVLLIWQRLVFPNGSTLVLDNMQGVDLLGNAGLKGKTNNHFWKLMRSVLLSSAINIASGSLEGLNVNIETGSRSRVNIGTGVSDAAQNIRSIGERIIEKDLNRQPTIEIRRGKKFNIFVSKDIILSPYRK</sequence>
<feature type="region of interest" description="Disordered" evidence="6">
    <location>
        <begin position="1"/>
        <end position="28"/>
    </location>
</feature>
<dbReference type="RefSeq" id="WP_146964592.1">
    <property type="nucleotide sequence ID" value="NZ_AP019835.1"/>
</dbReference>
<evidence type="ECO:0000256" key="1">
    <source>
        <dbReference type="ARBA" id="ARBA00004167"/>
    </source>
</evidence>
<proteinExistence type="inferred from homology"/>
<evidence type="ECO:0000256" key="7">
    <source>
        <dbReference type="SAM" id="Phobius"/>
    </source>
</evidence>
<keyword evidence="4 7" id="KW-1133">Transmembrane helix</keyword>
<dbReference type="GO" id="GO:0016020">
    <property type="term" value="C:membrane"/>
    <property type="evidence" value="ECO:0007669"/>
    <property type="project" value="UniProtKB-SubCell"/>
</dbReference>
<comment type="subcellular location">
    <subcellularLocation>
        <location evidence="1">Membrane</location>
        <topology evidence="1">Single-pass membrane protein</topology>
    </subcellularLocation>
</comment>
<feature type="compositionally biased region" description="Low complexity" evidence="6">
    <location>
        <begin position="161"/>
        <end position="177"/>
    </location>
</feature>
<accession>A0A510KJZ9</accession>
<evidence type="ECO:0000256" key="6">
    <source>
        <dbReference type="SAM" id="MobiDB-lite"/>
    </source>
</evidence>
<dbReference type="InterPro" id="IPR005498">
    <property type="entry name" value="T4SS_VirB10/TraB/TrbI"/>
</dbReference>
<comment type="similarity">
    <text evidence="2">Belongs to the TrbI/VirB10 family.</text>
</comment>
<evidence type="ECO:0000256" key="3">
    <source>
        <dbReference type="ARBA" id="ARBA00022692"/>
    </source>
</evidence>
<organism evidence="8 9">
    <name type="scientific">Leptotrichia wadei</name>
    <dbReference type="NCBI Taxonomy" id="157687"/>
    <lineage>
        <taxon>Bacteria</taxon>
        <taxon>Fusobacteriati</taxon>
        <taxon>Fusobacteriota</taxon>
        <taxon>Fusobacteriia</taxon>
        <taxon>Fusobacteriales</taxon>
        <taxon>Leptotrichiaceae</taxon>
        <taxon>Leptotrichia</taxon>
    </lineage>
</organism>
<reference evidence="8 9" key="1">
    <citation type="submission" date="2019-07" db="EMBL/GenBank/DDBJ databases">
        <title>Complete Genome Sequence of Leptotrichia wadei Strain JMUB3934.</title>
        <authorList>
            <person name="Watanabe S."/>
            <person name="Cui L."/>
        </authorList>
    </citation>
    <scope>NUCLEOTIDE SEQUENCE [LARGE SCALE GENOMIC DNA]</scope>
    <source>
        <strain evidence="8 9">JMUB3934</strain>
    </source>
</reference>
<dbReference type="Gene3D" id="2.40.128.260">
    <property type="entry name" value="Type IV secretion system, VirB10/TraB/TrbI"/>
    <property type="match status" value="1"/>
</dbReference>
<feature type="transmembrane region" description="Helical" evidence="7">
    <location>
        <begin position="49"/>
        <end position="67"/>
    </location>
</feature>
<name>A0A510KJZ9_9FUSO</name>
<feature type="compositionally biased region" description="Low complexity" evidence="6">
    <location>
        <begin position="198"/>
        <end position="222"/>
    </location>
</feature>
<dbReference type="CDD" id="cd16429">
    <property type="entry name" value="VirB10"/>
    <property type="match status" value="1"/>
</dbReference>
<evidence type="ECO:0000313" key="9">
    <source>
        <dbReference type="Proteomes" id="UP000321501"/>
    </source>
</evidence>
<gene>
    <name evidence="8" type="ORF">JMUB3934_1571</name>
</gene>
<protein>
    <submittedName>
        <fullName evidence="8">Conjugation TrbI family protein</fullName>
    </submittedName>
</protein>
<feature type="compositionally biased region" description="Low complexity" evidence="6">
    <location>
        <begin position="130"/>
        <end position="151"/>
    </location>
</feature>
<dbReference type="EMBL" id="AP019835">
    <property type="protein sequence ID" value="BBM50273.1"/>
    <property type="molecule type" value="Genomic_DNA"/>
</dbReference>
<dbReference type="AlphaFoldDB" id="A0A510KJZ9"/>
<dbReference type="Proteomes" id="UP000321501">
    <property type="component" value="Chromosome"/>
</dbReference>
<feature type="region of interest" description="Disordered" evidence="6">
    <location>
        <begin position="97"/>
        <end position="233"/>
    </location>
</feature>
<evidence type="ECO:0000256" key="4">
    <source>
        <dbReference type="ARBA" id="ARBA00022989"/>
    </source>
</evidence>
<evidence type="ECO:0000313" key="8">
    <source>
        <dbReference type="EMBL" id="BBM50273.1"/>
    </source>
</evidence>